<dbReference type="RefSeq" id="WP_018443481.1">
    <property type="nucleotide sequence ID" value="NZ_KB890209.1"/>
</dbReference>
<evidence type="ECO:0000313" key="2">
    <source>
        <dbReference type="Proteomes" id="UP000235777"/>
    </source>
</evidence>
<evidence type="ECO:0000313" key="1">
    <source>
        <dbReference type="EMBL" id="PMS34878.1"/>
    </source>
</evidence>
<gene>
    <name evidence="1" type="ORF">C0Z20_21015</name>
</gene>
<reference evidence="1 2" key="1">
    <citation type="submission" date="2018-01" db="EMBL/GenBank/DDBJ databases">
        <title>Whole genome analyses suggest that Burkholderia sensu lato contains two further novel genera in the rhizoxinica-symbiotica group Mycetohabitans gen. nov., and Trinickia gen. nov.: implications for the evolution of diazotrophy and nodulation in the Burkholderiaceae.</title>
        <authorList>
            <person name="Estrada-de los Santos P."/>
            <person name="Palmer M."/>
            <person name="Chavez-Ramirez B."/>
            <person name="Beukes C."/>
            <person name="Steenkamp E.T."/>
            <person name="Hirsch A.M."/>
            <person name="Manyaka P."/>
            <person name="Maluk M."/>
            <person name="Lafos M."/>
            <person name="Crook M."/>
            <person name="Gross E."/>
            <person name="Simon M.F."/>
            <person name="Bueno dos Reis Junior F."/>
            <person name="Poole P.S."/>
            <person name="Venter S.N."/>
            <person name="James E.K."/>
        </authorList>
    </citation>
    <scope>NUCLEOTIDE SEQUENCE [LARGE SCALE GENOMIC DNA]</scope>
    <source>
        <strain evidence="1 2">JPY 581</strain>
    </source>
</reference>
<keyword evidence="2" id="KW-1185">Reference proteome</keyword>
<accession>A0A2N7WZE7</accession>
<proteinExistence type="predicted"/>
<name>A0A2N7WZE7_9BURK</name>
<organism evidence="1 2">
    <name type="scientific">Trinickia symbiotica</name>
    <dbReference type="NCBI Taxonomy" id="863227"/>
    <lineage>
        <taxon>Bacteria</taxon>
        <taxon>Pseudomonadati</taxon>
        <taxon>Pseudomonadota</taxon>
        <taxon>Betaproteobacteria</taxon>
        <taxon>Burkholderiales</taxon>
        <taxon>Burkholderiaceae</taxon>
        <taxon>Trinickia</taxon>
    </lineage>
</organism>
<dbReference type="Proteomes" id="UP000235777">
    <property type="component" value="Unassembled WGS sequence"/>
</dbReference>
<protein>
    <submittedName>
        <fullName evidence="1">Uncharacterized protein</fullName>
    </submittedName>
</protein>
<comment type="caution">
    <text evidence="1">The sequence shown here is derived from an EMBL/GenBank/DDBJ whole genome shotgun (WGS) entry which is preliminary data.</text>
</comment>
<sequence length="70" mass="7354">MTDIPNGCTACRYWSSARSSLEASIPGLTSLGSAFGASAADTRVCRLHDRLTAPRDGCRSFTSRSSAAID</sequence>
<dbReference type="EMBL" id="PNYC01000014">
    <property type="protein sequence ID" value="PMS34878.1"/>
    <property type="molecule type" value="Genomic_DNA"/>
</dbReference>
<dbReference type="OrthoDB" id="1495534at2"/>
<dbReference type="AlphaFoldDB" id="A0A2N7WZE7"/>